<dbReference type="RefSeq" id="WP_181600325.1">
    <property type="nucleotide sequence ID" value="NZ_CP059378.1"/>
</dbReference>
<dbReference type="AlphaFoldDB" id="A0A7D6VX96"/>
<gene>
    <name evidence="1" type="ORF">HZF06_11985</name>
</gene>
<dbReference type="Proteomes" id="UP000512286">
    <property type="component" value="Chromosome"/>
</dbReference>
<reference evidence="1 2" key="1">
    <citation type="submission" date="2020-07" db="EMBL/GenBank/DDBJ databases">
        <title>Electron transfer.</title>
        <authorList>
            <person name="Huang L."/>
            <person name="Liu X."/>
            <person name="Zhou S."/>
        </authorList>
    </citation>
    <scope>NUCLEOTIDE SEQUENCE [LARGE SCALE GENOMIC DNA]</scope>
    <source>
        <strain evidence="1 2">Lx1</strain>
    </source>
</reference>
<proteinExistence type="predicted"/>
<dbReference type="KEGG" id="cint:HZF06_11985"/>
<evidence type="ECO:0000313" key="2">
    <source>
        <dbReference type="Proteomes" id="UP000512286"/>
    </source>
</evidence>
<organism evidence="1 2">
    <name type="scientific">Clostridium intestinale</name>
    <dbReference type="NCBI Taxonomy" id="36845"/>
    <lineage>
        <taxon>Bacteria</taxon>
        <taxon>Bacillati</taxon>
        <taxon>Bacillota</taxon>
        <taxon>Clostridia</taxon>
        <taxon>Eubacteriales</taxon>
        <taxon>Clostridiaceae</taxon>
        <taxon>Clostridium</taxon>
    </lineage>
</organism>
<evidence type="ECO:0000313" key="1">
    <source>
        <dbReference type="EMBL" id="QLY77831.1"/>
    </source>
</evidence>
<sequence length="112" mass="12763">MCEVIQLPKIRKFIATITTTNVYEIQIDENLNPEIIKEYEKHYAELGGDKILSLAEAIAFMAPNYAGGMFDGIGTITYDNRKHEIDVKGIRLNSIDLDQTEVEINEKEIDEE</sequence>
<protein>
    <submittedName>
        <fullName evidence="1">Uncharacterized protein</fullName>
    </submittedName>
</protein>
<dbReference type="EMBL" id="CP059378">
    <property type="protein sequence ID" value="QLY77831.1"/>
    <property type="molecule type" value="Genomic_DNA"/>
</dbReference>
<accession>A0A7D6VX96</accession>
<name>A0A7D6VX96_9CLOT</name>